<dbReference type="SMART" id="SM00382">
    <property type="entry name" value="AAA"/>
    <property type="match status" value="1"/>
</dbReference>
<feature type="transmembrane region" description="Helical" evidence="8">
    <location>
        <begin position="160"/>
        <end position="183"/>
    </location>
</feature>
<evidence type="ECO:0000313" key="12">
    <source>
        <dbReference type="Proteomes" id="UP001208938"/>
    </source>
</evidence>
<keyword evidence="4" id="KW-0547">Nucleotide-binding</keyword>
<dbReference type="SUPFAM" id="SSF52540">
    <property type="entry name" value="P-loop containing nucleoside triphosphate hydrolases"/>
    <property type="match status" value="1"/>
</dbReference>
<name>A0ABT3H172_9RHOB</name>
<dbReference type="Pfam" id="PF00005">
    <property type="entry name" value="ABC_tran"/>
    <property type="match status" value="1"/>
</dbReference>
<evidence type="ECO:0000256" key="4">
    <source>
        <dbReference type="ARBA" id="ARBA00022741"/>
    </source>
</evidence>
<dbReference type="InterPro" id="IPR011527">
    <property type="entry name" value="ABC1_TM_dom"/>
</dbReference>
<dbReference type="PROSITE" id="PS00211">
    <property type="entry name" value="ABC_TRANSPORTER_1"/>
    <property type="match status" value="1"/>
</dbReference>
<keyword evidence="3 8" id="KW-0812">Transmembrane</keyword>
<sequence>MRNRPSSTALPSDPLETEASGRSTIAKVAPYLWPEGENGLKIRVVLAMVALMASKLIAVGTPMIYKAAVDALAPNPLDAGWLVGVGAVGLTIAYGMARLMTNGFQQLRDAFFAAVGQRALRQLALETFTHIHRLSLRYHLTRKTGGLSRVIERGVKGVDFLLRFLLFSIGPLVLELLMIGIVMLVLFDAWYLTVIMVTIALYVWFTFTVTEWRVKIRREMNEQDTDANQKAIDSLLNFETVKYFNAENREAQRYDRAMEGYESAALRTAYSLTLLNFGQAALITTGLVVVMVMAAIGVQNNTLTVGDFVMVNAYMIQITMPLNFLGTVYREIRQALVDMGQMFGLLNQAPDVVEKPGAVPLRLAGGHVRLDDVTFSYETERAILKGVSIDVPAGQTVALVGHSGSGKSTIGRLLFRFYDVSGGALTIDGQDVRDVTLDSLHAAIGVVPQDTVLFNDTIYYNIAYGKDHATRDEVEAAARSARIHDFIISLPQGYETQVGERGLKLSGGEKQRVGIARTLLKNPAILLLDEATSALDTQTEHDIQDALAAMGKGRTVITIAHRLSTVVDADRIVVLEAGEVIEEGTHAQLLALGQRYAAMWARQSHEGSSHVSVSTPL</sequence>
<protein>
    <submittedName>
        <fullName evidence="11">ABC transporter ATP-binding protein/permease</fullName>
    </submittedName>
</protein>
<keyword evidence="7 8" id="KW-0472">Membrane</keyword>
<evidence type="ECO:0000256" key="1">
    <source>
        <dbReference type="ARBA" id="ARBA00004651"/>
    </source>
</evidence>
<feature type="domain" description="ABC transmembrane type-1" evidence="10">
    <location>
        <begin position="45"/>
        <end position="334"/>
    </location>
</feature>
<dbReference type="Proteomes" id="UP001208938">
    <property type="component" value="Unassembled WGS sequence"/>
</dbReference>
<dbReference type="InterPro" id="IPR003593">
    <property type="entry name" value="AAA+_ATPase"/>
</dbReference>
<dbReference type="PROSITE" id="PS50929">
    <property type="entry name" value="ABC_TM1F"/>
    <property type="match status" value="1"/>
</dbReference>
<evidence type="ECO:0000256" key="5">
    <source>
        <dbReference type="ARBA" id="ARBA00022840"/>
    </source>
</evidence>
<dbReference type="Pfam" id="PF00664">
    <property type="entry name" value="ABC_membrane"/>
    <property type="match status" value="1"/>
</dbReference>
<feature type="transmembrane region" description="Helical" evidence="8">
    <location>
        <begin position="44"/>
        <end position="67"/>
    </location>
</feature>
<reference evidence="11 12" key="1">
    <citation type="submission" date="2022-10" db="EMBL/GenBank/DDBJ databases">
        <title>Pararhodobacter sp. nov., isolated from marine algae.</title>
        <authorList>
            <person name="Choi B.J."/>
            <person name="Kim J.M."/>
            <person name="Lee J.K."/>
            <person name="Choi D.G."/>
            <person name="Jeon C.O."/>
        </authorList>
    </citation>
    <scope>NUCLEOTIDE SEQUENCE [LARGE SCALE GENOMIC DNA]</scope>
    <source>
        <strain evidence="11 12">ZQ420</strain>
    </source>
</reference>
<gene>
    <name evidence="11" type="ORF">OKW52_15025</name>
</gene>
<dbReference type="Gene3D" id="3.40.50.300">
    <property type="entry name" value="P-loop containing nucleotide triphosphate hydrolases"/>
    <property type="match status" value="1"/>
</dbReference>
<dbReference type="PROSITE" id="PS50893">
    <property type="entry name" value="ABC_TRANSPORTER_2"/>
    <property type="match status" value="1"/>
</dbReference>
<dbReference type="EMBL" id="JAPDFL010000001">
    <property type="protein sequence ID" value="MCW1933532.1"/>
    <property type="molecule type" value="Genomic_DNA"/>
</dbReference>
<dbReference type="CDD" id="cd18582">
    <property type="entry name" value="ABC_6TM_ATM1_ABCB7"/>
    <property type="match status" value="1"/>
</dbReference>
<proteinExistence type="predicted"/>
<dbReference type="PANTHER" id="PTHR24221:SF402">
    <property type="entry name" value="IRON-SULFUR CLUSTERS TRANSPORTER ABCB7, MITOCHONDRIAL"/>
    <property type="match status" value="1"/>
</dbReference>
<dbReference type="InterPro" id="IPR027417">
    <property type="entry name" value="P-loop_NTPase"/>
</dbReference>
<evidence type="ECO:0000259" key="9">
    <source>
        <dbReference type="PROSITE" id="PS50893"/>
    </source>
</evidence>
<feature type="transmembrane region" description="Helical" evidence="8">
    <location>
        <begin position="79"/>
        <end position="97"/>
    </location>
</feature>
<dbReference type="InterPro" id="IPR039421">
    <property type="entry name" value="Type_1_exporter"/>
</dbReference>
<evidence type="ECO:0000259" key="10">
    <source>
        <dbReference type="PROSITE" id="PS50929"/>
    </source>
</evidence>
<dbReference type="Gene3D" id="1.20.1560.10">
    <property type="entry name" value="ABC transporter type 1, transmembrane domain"/>
    <property type="match status" value="1"/>
</dbReference>
<comment type="subcellular location">
    <subcellularLocation>
        <location evidence="1">Cell membrane</location>
        <topology evidence="1">Multi-pass membrane protein</topology>
    </subcellularLocation>
</comment>
<dbReference type="CDD" id="cd03253">
    <property type="entry name" value="ABCC_ATM1_transporter"/>
    <property type="match status" value="1"/>
</dbReference>
<feature type="transmembrane region" description="Helical" evidence="8">
    <location>
        <begin position="274"/>
        <end position="296"/>
    </location>
</feature>
<dbReference type="PANTHER" id="PTHR24221">
    <property type="entry name" value="ATP-BINDING CASSETTE SUB-FAMILY B"/>
    <property type="match status" value="1"/>
</dbReference>
<evidence type="ECO:0000256" key="6">
    <source>
        <dbReference type="ARBA" id="ARBA00022989"/>
    </source>
</evidence>
<keyword evidence="5 11" id="KW-0067">ATP-binding</keyword>
<keyword evidence="12" id="KW-1185">Reference proteome</keyword>
<evidence type="ECO:0000313" key="11">
    <source>
        <dbReference type="EMBL" id="MCW1933532.1"/>
    </source>
</evidence>
<evidence type="ECO:0000256" key="8">
    <source>
        <dbReference type="SAM" id="Phobius"/>
    </source>
</evidence>
<dbReference type="RefSeq" id="WP_264507718.1">
    <property type="nucleotide sequence ID" value="NZ_JAPDFL010000001.1"/>
</dbReference>
<dbReference type="InterPro" id="IPR003439">
    <property type="entry name" value="ABC_transporter-like_ATP-bd"/>
</dbReference>
<organism evidence="11 12">
    <name type="scientific">Pararhodobacter zhoushanensis</name>
    <dbReference type="NCBI Taxonomy" id="2479545"/>
    <lineage>
        <taxon>Bacteria</taxon>
        <taxon>Pseudomonadati</taxon>
        <taxon>Pseudomonadota</taxon>
        <taxon>Alphaproteobacteria</taxon>
        <taxon>Rhodobacterales</taxon>
        <taxon>Paracoccaceae</taxon>
        <taxon>Pararhodobacter</taxon>
    </lineage>
</organism>
<dbReference type="SUPFAM" id="SSF90123">
    <property type="entry name" value="ABC transporter transmembrane region"/>
    <property type="match status" value="1"/>
</dbReference>
<dbReference type="InterPro" id="IPR036640">
    <property type="entry name" value="ABC1_TM_sf"/>
</dbReference>
<dbReference type="GO" id="GO:0005524">
    <property type="term" value="F:ATP binding"/>
    <property type="evidence" value="ECO:0007669"/>
    <property type="project" value="UniProtKB-KW"/>
</dbReference>
<evidence type="ECO:0000256" key="2">
    <source>
        <dbReference type="ARBA" id="ARBA00022448"/>
    </source>
</evidence>
<comment type="caution">
    <text evidence="11">The sequence shown here is derived from an EMBL/GenBank/DDBJ whole genome shotgun (WGS) entry which is preliminary data.</text>
</comment>
<accession>A0ABT3H172</accession>
<feature type="transmembrane region" description="Helical" evidence="8">
    <location>
        <begin position="189"/>
        <end position="210"/>
    </location>
</feature>
<dbReference type="InterPro" id="IPR017871">
    <property type="entry name" value="ABC_transporter-like_CS"/>
</dbReference>
<evidence type="ECO:0000256" key="3">
    <source>
        <dbReference type="ARBA" id="ARBA00022692"/>
    </source>
</evidence>
<feature type="domain" description="ABC transporter" evidence="9">
    <location>
        <begin position="368"/>
        <end position="602"/>
    </location>
</feature>
<keyword evidence="6 8" id="KW-1133">Transmembrane helix</keyword>
<evidence type="ECO:0000256" key="7">
    <source>
        <dbReference type="ARBA" id="ARBA00023136"/>
    </source>
</evidence>
<keyword evidence="2" id="KW-0813">Transport</keyword>